<dbReference type="InterPro" id="IPR007995">
    <property type="entry name" value="DUF742"/>
</dbReference>
<proteinExistence type="predicted"/>
<dbReference type="EMBL" id="BAABIS010000001">
    <property type="protein sequence ID" value="GAA4871365.1"/>
    <property type="molecule type" value="Genomic_DNA"/>
</dbReference>
<reference evidence="3" key="1">
    <citation type="journal article" date="2019" name="Int. J. Syst. Evol. Microbiol.">
        <title>The Global Catalogue of Microorganisms (GCM) 10K type strain sequencing project: providing services to taxonomists for standard genome sequencing and annotation.</title>
        <authorList>
            <consortium name="The Broad Institute Genomics Platform"/>
            <consortium name="The Broad Institute Genome Sequencing Center for Infectious Disease"/>
            <person name="Wu L."/>
            <person name="Ma J."/>
        </authorList>
    </citation>
    <scope>NUCLEOTIDE SEQUENCE [LARGE SCALE GENOMIC DNA]</scope>
    <source>
        <strain evidence="3">JCM 13006</strain>
    </source>
</reference>
<accession>A0ABP9EAY9</accession>
<organism evidence="2 3">
    <name type="scientific">Kitasatospora terrestris</name>
    <dbReference type="NCBI Taxonomy" id="258051"/>
    <lineage>
        <taxon>Bacteria</taxon>
        <taxon>Bacillati</taxon>
        <taxon>Actinomycetota</taxon>
        <taxon>Actinomycetes</taxon>
        <taxon>Kitasatosporales</taxon>
        <taxon>Streptomycetaceae</taxon>
        <taxon>Kitasatospora</taxon>
    </lineage>
</organism>
<gene>
    <name evidence="2" type="ORF">GCM10023235_57870</name>
</gene>
<dbReference type="Pfam" id="PF05331">
    <property type="entry name" value="DUF742"/>
    <property type="match status" value="1"/>
</dbReference>
<sequence>MSPVPAPTPPPRPPGPPDPQLPPPEGERWYDDAAGPMVRPYAMTGGRTRPGQRFDLIALVVSDVPEVTPELPVGPEQAAILELCRDNALSVAEVAAEVDLPLGVVRVLLGDLLDAGHIRVSRPVPPALLPDEHILQEVINGLRAL</sequence>
<dbReference type="PANTHER" id="PTHR36221:SF1">
    <property type="entry name" value="DUF742 DOMAIN-CONTAINING PROTEIN"/>
    <property type="match status" value="1"/>
</dbReference>
<feature type="region of interest" description="Disordered" evidence="1">
    <location>
        <begin position="1"/>
        <end position="46"/>
    </location>
</feature>
<evidence type="ECO:0000313" key="3">
    <source>
        <dbReference type="Proteomes" id="UP001501752"/>
    </source>
</evidence>
<dbReference type="PANTHER" id="PTHR36221">
    <property type="entry name" value="DUF742 DOMAIN-CONTAINING PROTEIN"/>
    <property type="match status" value="1"/>
</dbReference>
<dbReference type="Proteomes" id="UP001501752">
    <property type="component" value="Unassembled WGS sequence"/>
</dbReference>
<comment type="caution">
    <text evidence="2">The sequence shown here is derived from an EMBL/GenBank/DDBJ whole genome shotgun (WGS) entry which is preliminary data.</text>
</comment>
<name>A0ABP9EAY9_9ACTN</name>
<keyword evidence="3" id="KW-1185">Reference proteome</keyword>
<protein>
    <submittedName>
        <fullName evidence="2">DUF742 domain-containing protein</fullName>
    </submittedName>
</protein>
<feature type="compositionally biased region" description="Pro residues" evidence="1">
    <location>
        <begin position="1"/>
        <end position="24"/>
    </location>
</feature>
<evidence type="ECO:0000313" key="2">
    <source>
        <dbReference type="EMBL" id="GAA4871365.1"/>
    </source>
</evidence>
<evidence type="ECO:0000256" key="1">
    <source>
        <dbReference type="SAM" id="MobiDB-lite"/>
    </source>
</evidence>